<dbReference type="InterPro" id="IPR000160">
    <property type="entry name" value="GGDEF_dom"/>
</dbReference>
<dbReference type="Gene3D" id="3.30.70.270">
    <property type="match status" value="1"/>
</dbReference>
<evidence type="ECO:0000259" key="3">
    <source>
        <dbReference type="PROSITE" id="PS50887"/>
    </source>
</evidence>
<dbReference type="Pfam" id="PF01590">
    <property type="entry name" value="GAF"/>
    <property type="match status" value="1"/>
</dbReference>
<dbReference type="SMART" id="SM00086">
    <property type="entry name" value="PAC"/>
    <property type="match status" value="4"/>
</dbReference>
<dbReference type="InterPro" id="IPR043128">
    <property type="entry name" value="Rev_trsase/Diguanyl_cyclase"/>
</dbReference>
<dbReference type="SUPFAM" id="SSF55073">
    <property type="entry name" value="Nucleotide cyclase"/>
    <property type="match status" value="1"/>
</dbReference>
<protein>
    <submittedName>
        <fullName evidence="4">Diguanylate cyclase</fullName>
    </submittedName>
</protein>
<dbReference type="PANTHER" id="PTHR44757">
    <property type="entry name" value="DIGUANYLATE CYCLASE DGCP"/>
    <property type="match status" value="1"/>
</dbReference>
<dbReference type="InterPro" id="IPR003018">
    <property type="entry name" value="GAF"/>
</dbReference>
<accession>A0A926I6B2</accession>
<keyword evidence="5" id="KW-1185">Reference proteome</keyword>
<dbReference type="CDD" id="cd01949">
    <property type="entry name" value="GGDEF"/>
    <property type="match status" value="1"/>
</dbReference>
<dbReference type="EMBL" id="JACRTC010000001">
    <property type="protein sequence ID" value="MBC8569864.1"/>
    <property type="molecule type" value="Genomic_DNA"/>
</dbReference>
<feature type="domain" description="GGDEF" evidence="3">
    <location>
        <begin position="526"/>
        <end position="658"/>
    </location>
</feature>
<feature type="domain" description="PAC" evidence="2">
    <location>
        <begin position="307"/>
        <end position="361"/>
    </location>
</feature>
<comment type="caution">
    <text evidence="4">The sequence shown here is derived from an EMBL/GenBank/DDBJ whole genome shotgun (WGS) entry which is preliminary data.</text>
</comment>
<evidence type="ECO:0000313" key="5">
    <source>
        <dbReference type="Proteomes" id="UP000660861"/>
    </source>
</evidence>
<evidence type="ECO:0000313" key="4">
    <source>
        <dbReference type="EMBL" id="MBC8569864.1"/>
    </source>
</evidence>
<evidence type="ECO:0000259" key="1">
    <source>
        <dbReference type="PROSITE" id="PS50112"/>
    </source>
</evidence>
<dbReference type="PROSITE" id="PS50112">
    <property type="entry name" value="PAS"/>
    <property type="match status" value="2"/>
</dbReference>
<dbReference type="InterPro" id="IPR000700">
    <property type="entry name" value="PAS-assoc_C"/>
</dbReference>
<dbReference type="SMART" id="SM00091">
    <property type="entry name" value="PAS"/>
    <property type="match status" value="5"/>
</dbReference>
<dbReference type="SMART" id="SM00267">
    <property type="entry name" value="GGDEF"/>
    <property type="match status" value="1"/>
</dbReference>
<dbReference type="Gene3D" id="3.30.450.40">
    <property type="match status" value="1"/>
</dbReference>
<dbReference type="PROSITE" id="PS50887">
    <property type="entry name" value="GGDEF"/>
    <property type="match status" value="1"/>
</dbReference>
<dbReference type="CDD" id="cd00130">
    <property type="entry name" value="PAS"/>
    <property type="match status" value="4"/>
</dbReference>
<feature type="domain" description="PAS" evidence="1">
    <location>
        <begin position="115"/>
        <end position="160"/>
    </location>
</feature>
<dbReference type="InterPro" id="IPR035965">
    <property type="entry name" value="PAS-like_dom_sf"/>
</dbReference>
<feature type="domain" description="PAS" evidence="1">
    <location>
        <begin position="14"/>
        <end position="68"/>
    </location>
</feature>
<dbReference type="InterPro" id="IPR001610">
    <property type="entry name" value="PAC"/>
</dbReference>
<sequence length="970" mass="109628">MEEILIGQQKCRANASSEIVQISSKFLRMIGYSLGELQAYFAGSYYPLIIPEDRDRVRQTLDSLTLEDPEYAVDYRVRARDGQILWIHEQGRLVREDGSDYFYCEMSDATRYYNQTNFYKNVLACLPNPVFVLNMDLRITFVNQAAEKLLGAPEKQWLGKPCTSMGTALCGTENCCVKRFLRGESAAIQQTPEGGYNRVTISQFYGENGEPQGYISVSTDVTALIQAQQDLKLSEERYRIAINQTQDAIWELDIASGTVYYPGNSTHYVLPHVITGVPQSLMGSGFIHPDSAQSVLEMYRRILAGEQDLTMTVRTYGKDGETRWIRLASTTLFDDEGGPVRAIGTSRDITDEKDLEARFLQEKQYRDSLVSDAMYAYEVNLTQDLMVHLDDHWIEMFGLTRTKSYSQFLESMAQSAVHPEDRQYMAAVHSRQSLLDTFSSGKREIHCEYRRKNVNGRMIWVRSSVYMIRSPEEDVCCFIYLNDIDEEKRAEIELRHKAERDSLTGLYNRDAVLTLSESALLDEHRGLCAVIMLDVDNFKLVNDTFGHLYGDAVLSETAEKLVTVFRKDDIIGRIGGDEFIVFLKGLPSADTAQQKCRQLLEKLKSIYSSGEQVCDVSVSIGLAIAEEHDTFAGLYQKADTALYHAKNHGKNRLAVYEKEMSTLFLSNTPTQVERHLAKSFSQNTVEYVFKILFNASDLERSIVSVLELLCKHFHCHHGYIFEQDGHSDTFSTTFEWCGQGVNPRRDSMRGMTPQDIGGSSDYYERDGVLWVEDFSSAAPHFAAIGRWPDVKALLRCAIVIGGKLCGFIGVDDMTAPHSFSEGDIEVFQSACEIIGTFLAGKRSEQKRERYVHSLQTVLDHLDHPAYVVNPQNHELIYLNRKTGQYFPPAQVGELCHATLQDSPVPCEFCPMEHLAPLGDESRSTVIRSHSTGSLLEVSVSQVDWPDGGHYCMINSIDITKLNAAKDTFHS</sequence>
<organism evidence="4 5">
    <name type="scientific">Zongyangia hominis</name>
    <dbReference type="NCBI Taxonomy" id="2763677"/>
    <lineage>
        <taxon>Bacteria</taxon>
        <taxon>Bacillati</taxon>
        <taxon>Bacillota</taxon>
        <taxon>Clostridia</taxon>
        <taxon>Eubacteriales</taxon>
        <taxon>Oscillospiraceae</taxon>
        <taxon>Zongyangia</taxon>
    </lineage>
</organism>
<dbReference type="NCBIfam" id="TIGR00229">
    <property type="entry name" value="sensory_box"/>
    <property type="match status" value="2"/>
</dbReference>
<dbReference type="Pfam" id="PF08448">
    <property type="entry name" value="PAS_4"/>
    <property type="match status" value="1"/>
</dbReference>
<dbReference type="InterPro" id="IPR029787">
    <property type="entry name" value="Nucleotide_cyclase"/>
</dbReference>
<dbReference type="InterPro" id="IPR013656">
    <property type="entry name" value="PAS_4"/>
</dbReference>
<dbReference type="Proteomes" id="UP000660861">
    <property type="component" value="Unassembled WGS sequence"/>
</dbReference>
<dbReference type="PROSITE" id="PS50113">
    <property type="entry name" value="PAC"/>
    <property type="match status" value="1"/>
</dbReference>
<dbReference type="Pfam" id="PF00990">
    <property type="entry name" value="GGDEF"/>
    <property type="match status" value="1"/>
</dbReference>
<dbReference type="InterPro" id="IPR000014">
    <property type="entry name" value="PAS"/>
</dbReference>
<dbReference type="Gene3D" id="3.30.450.20">
    <property type="entry name" value="PAS domain"/>
    <property type="match status" value="4"/>
</dbReference>
<dbReference type="FunFam" id="3.30.70.270:FF:000001">
    <property type="entry name" value="Diguanylate cyclase domain protein"/>
    <property type="match status" value="1"/>
</dbReference>
<dbReference type="InterPro" id="IPR052155">
    <property type="entry name" value="Biofilm_reg_signaling"/>
</dbReference>
<dbReference type="RefSeq" id="WP_262396951.1">
    <property type="nucleotide sequence ID" value="NZ_JACRTC010000001.1"/>
</dbReference>
<dbReference type="InterPro" id="IPR029016">
    <property type="entry name" value="GAF-like_dom_sf"/>
</dbReference>
<dbReference type="AlphaFoldDB" id="A0A926I6B2"/>
<reference evidence="4" key="1">
    <citation type="submission" date="2020-08" db="EMBL/GenBank/DDBJ databases">
        <title>Genome public.</title>
        <authorList>
            <person name="Liu C."/>
            <person name="Sun Q."/>
        </authorList>
    </citation>
    <scope>NUCLEOTIDE SEQUENCE</scope>
    <source>
        <strain evidence="4">NSJ-54</strain>
    </source>
</reference>
<dbReference type="NCBIfam" id="TIGR00254">
    <property type="entry name" value="GGDEF"/>
    <property type="match status" value="1"/>
</dbReference>
<dbReference type="InterPro" id="IPR013655">
    <property type="entry name" value="PAS_fold_3"/>
</dbReference>
<dbReference type="SUPFAM" id="SSF55781">
    <property type="entry name" value="GAF domain-like"/>
    <property type="match status" value="1"/>
</dbReference>
<gene>
    <name evidence="4" type="ORF">H8709_03365</name>
</gene>
<dbReference type="PANTHER" id="PTHR44757:SF2">
    <property type="entry name" value="BIOFILM ARCHITECTURE MAINTENANCE PROTEIN MBAA"/>
    <property type="match status" value="1"/>
</dbReference>
<proteinExistence type="predicted"/>
<dbReference type="Pfam" id="PF08447">
    <property type="entry name" value="PAS_3"/>
    <property type="match status" value="3"/>
</dbReference>
<dbReference type="SUPFAM" id="SSF55785">
    <property type="entry name" value="PYP-like sensor domain (PAS domain)"/>
    <property type="match status" value="4"/>
</dbReference>
<name>A0A926I6B2_9FIRM</name>
<evidence type="ECO:0000259" key="2">
    <source>
        <dbReference type="PROSITE" id="PS50113"/>
    </source>
</evidence>